<protein>
    <submittedName>
        <fullName evidence="7">Transcription initiation factor TFIID subunit 3-like</fullName>
    </submittedName>
</protein>
<comment type="subcellular location">
    <subcellularLocation>
        <location evidence="1">Nucleus</location>
    </subcellularLocation>
</comment>
<dbReference type="AlphaFoldDB" id="A0A8U0WMR6"/>
<evidence type="ECO:0000259" key="5">
    <source>
        <dbReference type="SMART" id="SM00576"/>
    </source>
</evidence>
<dbReference type="Proteomes" id="UP000092443">
    <property type="component" value="Unplaced"/>
</dbReference>
<keyword evidence="4" id="KW-0539">Nucleus</keyword>
<evidence type="ECO:0000256" key="2">
    <source>
        <dbReference type="ARBA" id="ARBA00023015"/>
    </source>
</evidence>
<dbReference type="InterPro" id="IPR009072">
    <property type="entry name" value="Histone-fold"/>
</dbReference>
<evidence type="ECO:0000313" key="7">
    <source>
        <dbReference type="RefSeq" id="XP_037886190.1"/>
    </source>
</evidence>
<dbReference type="Gene3D" id="1.10.20.10">
    <property type="entry name" value="Histone, subunit A"/>
    <property type="match status" value="1"/>
</dbReference>
<dbReference type="GO" id="GO:0002039">
    <property type="term" value="F:p53 binding"/>
    <property type="evidence" value="ECO:0007669"/>
    <property type="project" value="TreeGrafter"/>
</dbReference>
<dbReference type="GO" id="GO:0005669">
    <property type="term" value="C:transcription factor TFIID complex"/>
    <property type="evidence" value="ECO:0007669"/>
    <property type="project" value="TreeGrafter"/>
</dbReference>
<dbReference type="Pfam" id="PF07524">
    <property type="entry name" value="Bromo_TP"/>
    <property type="match status" value="1"/>
</dbReference>
<proteinExistence type="predicted"/>
<feature type="domain" description="Bromodomain associated" evidence="5">
    <location>
        <begin position="3"/>
        <end position="79"/>
    </location>
</feature>
<evidence type="ECO:0000313" key="6">
    <source>
        <dbReference type="Proteomes" id="UP000092443"/>
    </source>
</evidence>
<evidence type="ECO:0000256" key="1">
    <source>
        <dbReference type="ARBA" id="ARBA00004123"/>
    </source>
</evidence>
<gene>
    <name evidence="7" type="primary">LOC119635451</name>
</gene>
<keyword evidence="2" id="KW-0805">Transcription regulation</keyword>
<reference evidence="7" key="1">
    <citation type="submission" date="2025-08" db="UniProtKB">
        <authorList>
            <consortium name="RefSeq"/>
        </authorList>
    </citation>
    <scope>IDENTIFICATION</scope>
    <source>
        <tissue evidence="7">Whole body pupa</tissue>
    </source>
</reference>
<dbReference type="PANTHER" id="PTHR46452">
    <property type="entry name" value="TRANSCRIPTION INITIATION FACTOR TFIID SUBUNIT 3"/>
    <property type="match status" value="1"/>
</dbReference>
<dbReference type="RefSeq" id="XP_037886190.1">
    <property type="nucleotide sequence ID" value="XM_038030262.1"/>
</dbReference>
<dbReference type="KEGG" id="gfs:119635451"/>
<dbReference type="PANTHER" id="PTHR46452:SF1">
    <property type="entry name" value="TRANSCRIPTION INITIATION FACTOR TFIID SUBUNIT 3"/>
    <property type="match status" value="1"/>
</dbReference>
<evidence type="ECO:0000256" key="4">
    <source>
        <dbReference type="ARBA" id="ARBA00023242"/>
    </source>
</evidence>
<keyword evidence="3" id="KW-0804">Transcription</keyword>
<name>A0A8U0WMR6_9MUSC</name>
<evidence type="ECO:0000256" key="3">
    <source>
        <dbReference type="ARBA" id="ARBA00023163"/>
    </source>
</evidence>
<dbReference type="GO" id="GO:0046982">
    <property type="term" value="F:protein heterodimerization activity"/>
    <property type="evidence" value="ECO:0007669"/>
    <property type="project" value="InterPro"/>
</dbReference>
<dbReference type="GeneID" id="119635451"/>
<dbReference type="GO" id="GO:0045944">
    <property type="term" value="P:positive regulation of transcription by RNA polymerase II"/>
    <property type="evidence" value="ECO:0007669"/>
    <property type="project" value="TreeGrafter"/>
</dbReference>
<keyword evidence="6" id="KW-1185">Reference proteome</keyword>
<accession>A0A8U0WMR6</accession>
<sequence>MIDVYMNEVLRVGVAQICQNVGYDATKTVALELLQGILDKFLKKLTRDLRHLVEHYNRTEANLNDMALILPNSGVNLDELTEYVTNVEPIPFAFEVPKFPRSKAAGVGFKKPSNKKVLSGPIYVNKHLLEKLLQDYEKPLINPLAASSNNDSSLTNVTDTSGENSFDLSLNDCSSVSDNVPSLGAFKQ</sequence>
<dbReference type="SMART" id="SM00576">
    <property type="entry name" value="BTP"/>
    <property type="match status" value="1"/>
</dbReference>
<dbReference type="InterPro" id="IPR006565">
    <property type="entry name" value="BTP"/>
</dbReference>
<organism evidence="6 7">
    <name type="scientific">Glossina fuscipes</name>
    <dbReference type="NCBI Taxonomy" id="7396"/>
    <lineage>
        <taxon>Eukaryota</taxon>
        <taxon>Metazoa</taxon>
        <taxon>Ecdysozoa</taxon>
        <taxon>Arthropoda</taxon>
        <taxon>Hexapoda</taxon>
        <taxon>Insecta</taxon>
        <taxon>Pterygota</taxon>
        <taxon>Neoptera</taxon>
        <taxon>Endopterygota</taxon>
        <taxon>Diptera</taxon>
        <taxon>Brachycera</taxon>
        <taxon>Muscomorpha</taxon>
        <taxon>Hippoboscoidea</taxon>
        <taxon>Glossinidae</taxon>
        <taxon>Glossina</taxon>
    </lineage>
</organism>